<organism evidence="1 2">
    <name type="scientific">Armillaria ostoyae</name>
    <name type="common">Armillaria root rot fungus</name>
    <dbReference type="NCBI Taxonomy" id="47428"/>
    <lineage>
        <taxon>Eukaryota</taxon>
        <taxon>Fungi</taxon>
        <taxon>Dikarya</taxon>
        <taxon>Basidiomycota</taxon>
        <taxon>Agaricomycotina</taxon>
        <taxon>Agaricomycetes</taxon>
        <taxon>Agaricomycetidae</taxon>
        <taxon>Agaricales</taxon>
        <taxon>Marasmiineae</taxon>
        <taxon>Physalacriaceae</taxon>
        <taxon>Armillaria</taxon>
    </lineage>
</organism>
<gene>
    <name evidence="1" type="ORF">ARMOST_20130</name>
</gene>
<sequence>MATVHEGLYPDNRFIIGILVQLTRTLEDPPVTYRQHISFERLTVIGVTLVGSSPSIPFAQLALDLNNGPLAVEQPVECRLEIVNISKFYIDQWRHIVHRFTHLYIRDRGVDYGRTPLLDIPNNESPPSNVKIDSKRALVFEKH</sequence>
<reference evidence="2" key="1">
    <citation type="journal article" date="2017" name="Nat. Ecol. Evol.">
        <title>Genome expansion and lineage-specific genetic innovations in the forest pathogenic fungi Armillaria.</title>
        <authorList>
            <person name="Sipos G."/>
            <person name="Prasanna A.N."/>
            <person name="Walter M.C."/>
            <person name="O'Connor E."/>
            <person name="Balint B."/>
            <person name="Krizsan K."/>
            <person name="Kiss B."/>
            <person name="Hess J."/>
            <person name="Varga T."/>
            <person name="Slot J."/>
            <person name="Riley R."/>
            <person name="Boka B."/>
            <person name="Rigling D."/>
            <person name="Barry K."/>
            <person name="Lee J."/>
            <person name="Mihaltcheva S."/>
            <person name="LaButti K."/>
            <person name="Lipzen A."/>
            <person name="Waldron R."/>
            <person name="Moloney N.M."/>
            <person name="Sperisen C."/>
            <person name="Kredics L."/>
            <person name="Vagvoelgyi C."/>
            <person name="Patrignani A."/>
            <person name="Fitzpatrick D."/>
            <person name="Nagy I."/>
            <person name="Doyle S."/>
            <person name="Anderson J.B."/>
            <person name="Grigoriev I.V."/>
            <person name="Gueldener U."/>
            <person name="Muensterkoetter M."/>
            <person name="Nagy L.G."/>
        </authorList>
    </citation>
    <scope>NUCLEOTIDE SEQUENCE [LARGE SCALE GENOMIC DNA]</scope>
    <source>
        <strain evidence="2">C18/9</strain>
    </source>
</reference>
<name>A0A284S6I2_ARMOS</name>
<dbReference type="AlphaFoldDB" id="A0A284S6I2"/>
<dbReference type="EMBL" id="FUEG01000036">
    <property type="protein sequence ID" value="SJL16604.1"/>
    <property type="molecule type" value="Genomic_DNA"/>
</dbReference>
<protein>
    <submittedName>
        <fullName evidence="1">Uncharacterized protein</fullName>
    </submittedName>
</protein>
<dbReference type="Proteomes" id="UP000219338">
    <property type="component" value="Unassembled WGS sequence"/>
</dbReference>
<evidence type="ECO:0000313" key="1">
    <source>
        <dbReference type="EMBL" id="SJL16604.1"/>
    </source>
</evidence>
<accession>A0A284S6I2</accession>
<evidence type="ECO:0000313" key="2">
    <source>
        <dbReference type="Proteomes" id="UP000219338"/>
    </source>
</evidence>
<keyword evidence="2" id="KW-1185">Reference proteome</keyword>
<proteinExistence type="predicted"/>